<dbReference type="InterPro" id="IPR015421">
    <property type="entry name" value="PyrdxlP-dep_Trfase_major"/>
</dbReference>
<dbReference type="GO" id="GO:0005737">
    <property type="term" value="C:cytoplasm"/>
    <property type="evidence" value="ECO:0007669"/>
    <property type="project" value="UniProtKB-SubCell"/>
</dbReference>
<keyword evidence="5 12" id="KW-0028">Amino-acid biosynthesis</keyword>
<dbReference type="Gene3D" id="3.90.1150.10">
    <property type="entry name" value="Aspartate Aminotransferase, domain 1"/>
    <property type="match status" value="1"/>
</dbReference>
<evidence type="ECO:0000256" key="4">
    <source>
        <dbReference type="ARBA" id="ARBA00022576"/>
    </source>
</evidence>
<comment type="subcellular location">
    <subcellularLocation>
        <location evidence="12">Cytoplasm</location>
    </subcellularLocation>
</comment>
<feature type="binding site" evidence="12">
    <location>
        <begin position="64"/>
        <end position="65"/>
    </location>
    <ligand>
        <name>pyridoxal 5'-phosphate</name>
        <dbReference type="ChEBI" id="CHEBI:597326"/>
    </ligand>
</feature>
<evidence type="ECO:0000256" key="2">
    <source>
        <dbReference type="ARBA" id="ARBA00005099"/>
    </source>
</evidence>
<keyword evidence="7 12" id="KW-0663">Pyridoxal phosphate</keyword>
<keyword evidence="4 12" id="KW-0032">Aminotransferase</keyword>
<evidence type="ECO:0000256" key="1">
    <source>
        <dbReference type="ARBA" id="ARBA00004915"/>
    </source>
</evidence>
<feature type="modified residue" description="N6-(pyridoxal phosphate)lysine" evidence="12">
    <location>
        <position position="184"/>
    </location>
</feature>
<feature type="binding site" evidence="12">
    <location>
        <position position="90"/>
    </location>
    <ligand>
        <name>pyridoxal 5'-phosphate</name>
        <dbReference type="ChEBI" id="CHEBI:597326"/>
    </ligand>
</feature>
<comment type="similarity">
    <text evidence="3 12">Belongs to the class-V pyridoxal-phosphate-dependent aminotransferase family. SerC subfamily.</text>
</comment>
<dbReference type="InterPro" id="IPR000192">
    <property type="entry name" value="Aminotrans_V_dom"/>
</dbReference>
<feature type="binding site" evidence="12">
    <location>
        <position position="30"/>
    </location>
    <ligand>
        <name>L-glutamate</name>
        <dbReference type="ChEBI" id="CHEBI:29985"/>
    </ligand>
</feature>
<keyword evidence="6 12" id="KW-0808">Transferase</keyword>
<evidence type="ECO:0000313" key="15">
    <source>
        <dbReference type="EMBL" id="STX28949.1"/>
    </source>
</evidence>
<protein>
    <recommendedName>
        <fullName evidence="12">Phosphoserine aminotransferase</fullName>
        <ecNumber evidence="12">2.6.1.52</ecNumber>
    </recommendedName>
    <alternativeName>
        <fullName evidence="12">Phosphohydroxythreonine aminotransferase</fullName>
        <shortName evidence="12">PSAT</shortName>
    </alternativeName>
</protein>
<comment type="cofactor">
    <cofactor evidence="12">
        <name>pyridoxal 5'-phosphate</name>
        <dbReference type="ChEBI" id="CHEBI:597326"/>
    </cofactor>
    <text evidence="12">Binds 1 pyridoxal phosphate per subunit.</text>
</comment>
<dbReference type="HAMAP" id="MF_00160">
    <property type="entry name" value="SerC_aminotrans_5"/>
    <property type="match status" value="1"/>
</dbReference>
<evidence type="ECO:0000256" key="12">
    <source>
        <dbReference type="HAMAP-Rule" id="MF_00160"/>
    </source>
</evidence>
<dbReference type="FunFam" id="3.90.1150.10:FF:000006">
    <property type="entry name" value="Phosphoserine aminotransferase"/>
    <property type="match status" value="1"/>
</dbReference>
<dbReference type="InterPro" id="IPR015424">
    <property type="entry name" value="PyrdxlP-dep_Trfase"/>
</dbReference>
<comment type="catalytic activity">
    <reaction evidence="11 12 13">
        <text>O-phospho-L-serine + 2-oxoglutarate = 3-phosphooxypyruvate + L-glutamate</text>
        <dbReference type="Rhea" id="RHEA:14329"/>
        <dbReference type="ChEBI" id="CHEBI:16810"/>
        <dbReference type="ChEBI" id="CHEBI:18110"/>
        <dbReference type="ChEBI" id="CHEBI:29985"/>
        <dbReference type="ChEBI" id="CHEBI:57524"/>
        <dbReference type="EC" id="2.6.1.52"/>
    </reaction>
</comment>
<dbReference type="UniPathway" id="UPA00244">
    <property type="reaction ID" value="UER00311"/>
</dbReference>
<accession>A0A378I1B9</accession>
<dbReference type="GO" id="GO:0008615">
    <property type="term" value="P:pyridoxine biosynthetic process"/>
    <property type="evidence" value="ECO:0007669"/>
    <property type="project" value="UniProtKB-UniRule"/>
</dbReference>
<dbReference type="GO" id="GO:0006564">
    <property type="term" value="P:L-serine biosynthetic process"/>
    <property type="evidence" value="ECO:0007669"/>
    <property type="project" value="UniProtKB-UniRule"/>
</dbReference>
<dbReference type="InterPro" id="IPR022278">
    <property type="entry name" value="Pser_aminoTfrase"/>
</dbReference>
<reference evidence="15 16" key="1">
    <citation type="submission" date="2018-06" db="EMBL/GenBank/DDBJ databases">
        <authorList>
            <consortium name="Pathogen Informatics"/>
            <person name="Doyle S."/>
        </authorList>
    </citation>
    <scope>NUCLEOTIDE SEQUENCE [LARGE SCALE GENOMIC DNA]</scope>
    <source>
        <strain evidence="15 16">NCTC13315</strain>
    </source>
</reference>
<dbReference type="UniPathway" id="UPA00135">
    <property type="reaction ID" value="UER00197"/>
</dbReference>
<dbReference type="Gene3D" id="3.40.640.10">
    <property type="entry name" value="Type I PLP-dependent aspartate aminotransferase-like (Major domain)"/>
    <property type="match status" value="1"/>
</dbReference>
<dbReference type="GO" id="GO:0030170">
    <property type="term" value="F:pyridoxal phosphate binding"/>
    <property type="evidence" value="ECO:0007669"/>
    <property type="project" value="UniProtKB-UniRule"/>
</dbReference>
<dbReference type="PROSITE" id="PS00595">
    <property type="entry name" value="AA_TRANSFER_CLASS_5"/>
    <property type="match status" value="1"/>
</dbReference>
<name>A0A378I1B9_9GAMM</name>
<evidence type="ECO:0000256" key="10">
    <source>
        <dbReference type="ARBA" id="ARBA00047630"/>
    </source>
</evidence>
<dbReference type="GO" id="GO:0004648">
    <property type="term" value="F:O-phospho-L-serine:2-oxoglutarate aminotransferase activity"/>
    <property type="evidence" value="ECO:0007669"/>
    <property type="project" value="UniProtKB-UniRule"/>
</dbReference>
<keyword evidence="9 12" id="KW-0718">Serine biosynthesis</keyword>
<evidence type="ECO:0000256" key="3">
    <source>
        <dbReference type="ARBA" id="ARBA00006904"/>
    </source>
</evidence>
<dbReference type="Pfam" id="PF00266">
    <property type="entry name" value="Aminotran_5"/>
    <property type="match status" value="1"/>
</dbReference>
<comment type="function">
    <text evidence="12">Catalyzes the reversible conversion of 3-phosphohydroxypyruvate to phosphoserine and of 3-hydroxy-2-oxo-4-phosphonooxybutanoate to phosphohydroxythreonine.</text>
</comment>
<evidence type="ECO:0000256" key="8">
    <source>
        <dbReference type="ARBA" id="ARBA00023096"/>
    </source>
</evidence>
<dbReference type="EC" id="2.6.1.52" evidence="12"/>
<dbReference type="PIRSF" id="PIRSF000525">
    <property type="entry name" value="SerC"/>
    <property type="match status" value="1"/>
</dbReference>
<evidence type="ECO:0000256" key="11">
    <source>
        <dbReference type="ARBA" id="ARBA00049007"/>
    </source>
</evidence>
<keyword evidence="8 12" id="KW-0664">Pyridoxine biosynthesis</keyword>
<dbReference type="Proteomes" id="UP000254968">
    <property type="component" value="Unassembled WGS sequence"/>
</dbReference>
<organism evidence="15 16">
    <name type="scientific">Legionella beliardensis</name>
    <dbReference type="NCBI Taxonomy" id="91822"/>
    <lineage>
        <taxon>Bacteria</taxon>
        <taxon>Pseudomonadati</taxon>
        <taxon>Pseudomonadota</taxon>
        <taxon>Gammaproteobacteria</taxon>
        <taxon>Legionellales</taxon>
        <taxon>Legionellaceae</taxon>
        <taxon>Legionella</taxon>
    </lineage>
</organism>
<feature type="binding site" evidence="12">
    <location>
        <position position="183"/>
    </location>
    <ligand>
        <name>pyridoxal 5'-phosphate</name>
        <dbReference type="ChEBI" id="CHEBI:597326"/>
    </ligand>
</feature>
<dbReference type="SUPFAM" id="SSF53383">
    <property type="entry name" value="PLP-dependent transferases"/>
    <property type="match status" value="1"/>
</dbReference>
<evidence type="ECO:0000256" key="7">
    <source>
        <dbReference type="ARBA" id="ARBA00022898"/>
    </source>
</evidence>
<dbReference type="AlphaFoldDB" id="A0A378I1B9"/>
<dbReference type="FunFam" id="3.40.640.10:FF:000010">
    <property type="entry name" value="Phosphoserine aminotransferase"/>
    <property type="match status" value="1"/>
</dbReference>
<dbReference type="PANTHER" id="PTHR43247">
    <property type="entry name" value="PHOSPHOSERINE AMINOTRANSFERASE"/>
    <property type="match status" value="1"/>
</dbReference>
<evidence type="ECO:0000259" key="14">
    <source>
        <dbReference type="Pfam" id="PF00266"/>
    </source>
</evidence>
<dbReference type="InterPro" id="IPR015422">
    <property type="entry name" value="PyrdxlP-dep_Trfase_small"/>
</dbReference>
<dbReference type="NCBIfam" id="TIGR01364">
    <property type="entry name" value="serC_1"/>
    <property type="match status" value="1"/>
</dbReference>
<dbReference type="InterPro" id="IPR020578">
    <property type="entry name" value="Aminotrans_V_PyrdxlP_BS"/>
</dbReference>
<proteinExistence type="inferred from homology"/>
<evidence type="ECO:0000256" key="13">
    <source>
        <dbReference type="RuleBase" id="RU004505"/>
    </source>
</evidence>
<comment type="caution">
    <text evidence="12">Lacks conserved residue(s) required for the propagation of feature annotation.</text>
</comment>
<evidence type="ECO:0000256" key="6">
    <source>
        <dbReference type="ARBA" id="ARBA00022679"/>
    </source>
</evidence>
<evidence type="ECO:0000256" key="5">
    <source>
        <dbReference type="ARBA" id="ARBA00022605"/>
    </source>
</evidence>
<dbReference type="PANTHER" id="PTHR43247:SF1">
    <property type="entry name" value="PHOSPHOSERINE AMINOTRANSFERASE"/>
    <property type="match status" value="1"/>
</dbReference>
<gene>
    <name evidence="12 15" type="primary">serC</name>
    <name evidence="15" type="ORF">NCTC13315_01483</name>
</gene>
<keyword evidence="12" id="KW-0963">Cytoplasm</keyword>
<comment type="pathway">
    <text evidence="1 12">Cofactor biosynthesis; pyridoxine 5'-phosphate biosynthesis; pyridoxine 5'-phosphate from D-erythrose 4-phosphate: step 3/5.</text>
</comment>
<dbReference type="NCBIfam" id="NF003764">
    <property type="entry name" value="PRK05355.1"/>
    <property type="match status" value="1"/>
</dbReference>
<feature type="binding site" evidence="12">
    <location>
        <position position="140"/>
    </location>
    <ligand>
        <name>pyridoxal 5'-phosphate</name>
        <dbReference type="ChEBI" id="CHEBI:597326"/>
    </ligand>
</feature>
<evidence type="ECO:0000256" key="9">
    <source>
        <dbReference type="ARBA" id="ARBA00023299"/>
    </source>
</evidence>
<keyword evidence="16" id="KW-1185">Reference proteome</keyword>
<feature type="binding site" evidence="12">
    <location>
        <position position="160"/>
    </location>
    <ligand>
        <name>pyridoxal 5'-phosphate</name>
        <dbReference type="ChEBI" id="CHEBI:597326"/>
    </ligand>
</feature>
<sequence length="350" mass="39892">MLPEEILREAQEELLNWQGLGMSVMEVGHRTEEFMSLMAEAEQLLRQLLSIPATYHVLFLGGAARTQFSMIPMNLVADNEQSGFLITGIWSLMAYEEAKHLKQAYVIASSEANQFLSIPAKQAWQFKENTSYIYYTPNETINGVRVAFPPKHGMIPVIADMTSCLLAEPININDYDLIFAGAQKNIANAGLTVVIIRDDLIHKIKETKLPTMLDFRIHAQYKSLYATPPTLNCYLALKMFKWIAKQGGVQKLYEQNCKKAEKLYTYIDNEPFYQCNIDKKARSFLNICFNLSRPELNDLFLKKARNRGLLALKGHRMVGGLRASIYNSMPLAGVETLIQFMHDFAKEQYL</sequence>
<comment type="pathway">
    <text evidence="2 12 13">Amino-acid biosynthesis; L-serine biosynthesis; L-serine from 3-phospho-D-glycerate: step 2/3.</text>
</comment>
<feature type="domain" description="Aminotransferase class V" evidence="14">
    <location>
        <begin position="2"/>
        <end position="337"/>
    </location>
</feature>
<comment type="subunit">
    <text evidence="12">Homodimer.</text>
</comment>
<evidence type="ECO:0000313" key="16">
    <source>
        <dbReference type="Proteomes" id="UP000254968"/>
    </source>
</evidence>
<comment type="catalytic activity">
    <reaction evidence="10 12">
        <text>4-(phosphooxy)-L-threonine + 2-oxoglutarate = (R)-3-hydroxy-2-oxo-4-phosphooxybutanoate + L-glutamate</text>
        <dbReference type="Rhea" id="RHEA:16573"/>
        <dbReference type="ChEBI" id="CHEBI:16810"/>
        <dbReference type="ChEBI" id="CHEBI:29985"/>
        <dbReference type="ChEBI" id="CHEBI:58452"/>
        <dbReference type="ChEBI" id="CHEBI:58538"/>
        <dbReference type="EC" id="2.6.1.52"/>
    </reaction>
</comment>
<dbReference type="EMBL" id="UGNV01000001">
    <property type="protein sequence ID" value="STX28949.1"/>
    <property type="molecule type" value="Genomic_DNA"/>
</dbReference>